<evidence type="ECO:0000259" key="1">
    <source>
        <dbReference type="Pfam" id="PF00144"/>
    </source>
</evidence>
<proteinExistence type="predicted"/>
<gene>
    <name evidence="3" type="ORF">JX360_14725</name>
</gene>
<dbReference type="PANTHER" id="PTHR46825">
    <property type="entry name" value="D-ALANYL-D-ALANINE-CARBOXYPEPTIDASE/ENDOPEPTIDASE AMPH"/>
    <property type="match status" value="1"/>
</dbReference>
<dbReference type="EMBL" id="JAFIRA010000048">
    <property type="protein sequence ID" value="MCJ2544142.1"/>
    <property type="molecule type" value="Genomic_DNA"/>
</dbReference>
<organism evidence="3 4">
    <name type="scientific">Thermostichus vulcanus str. 'Rupite'</name>
    <dbReference type="NCBI Taxonomy" id="2813851"/>
    <lineage>
        <taxon>Bacteria</taxon>
        <taxon>Bacillati</taxon>
        <taxon>Cyanobacteriota</taxon>
        <taxon>Cyanophyceae</taxon>
        <taxon>Thermostichales</taxon>
        <taxon>Thermostichaceae</taxon>
        <taxon>Thermostichus</taxon>
    </lineage>
</organism>
<keyword evidence="4" id="KW-1185">Reference proteome</keyword>
<feature type="domain" description="Peptidase S12 Pab87-related C-terminal" evidence="2">
    <location>
        <begin position="386"/>
        <end position="471"/>
    </location>
</feature>
<dbReference type="SUPFAM" id="SSF56601">
    <property type="entry name" value="beta-lactamase/transpeptidase-like"/>
    <property type="match status" value="1"/>
</dbReference>
<name>A0ABT0CEC9_THEVL</name>
<protein>
    <submittedName>
        <fullName evidence="3">Serine hydrolase</fullName>
    </submittedName>
</protein>
<dbReference type="InterPro" id="IPR021860">
    <property type="entry name" value="Peptidase_S12_Pab87-rel_C"/>
</dbReference>
<evidence type="ECO:0000313" key="3">
    <source>
        <dbReference type="EMBL" id="MCJ2544142.1"/>
    </source>
</evidence>
<dbReference type="Pfam" id="PF11954">
    <property type="entry name" value="DUF3471"/>
    <property type="match status" value="1"/>
</dbReference>
<sequence length="485" mass="53743">MGWHPQLQADLAQVYTAFHLPGLAVAVLADGEVYPFEFGYRNHQEPFTLDTLCLVASVSKSFTATLAGILVDQGQVEWEKPVRHYWPELQLMDEQATQSMTLTDMLCHRTGLPSHENLLAEGVGRELPDRGREYRRQLLKRLAYFEPAQAFRTQFQYQDLVFSGAGAILEEVTNRRYEDLIQEYCLDPLGMADSTFSRPAALATGRLAQGYGWVDGQIQPIPHCDTRYIAPSAGLYSTANDLMRWLQFHLHGGSIGGNPLISEASLRWIHRPHMAIGAQVSLVGGGLATYGLGWVQSSIGSELMLSHGGSFNGYRTTVAFIPARGFGVAVLTNLNVSNANTIGALVVMDRLLGQVQVETRIAYGKQVAEGFARQAAAAEQAFWAGRDPNALPQHPLANYLGQFHHPGYGTFTISLGEGRLWQTYDQRTYPLDPYNGETFSTRFQSTENRLLHLSLTFETDAKGQVVAVRIPIVEDISPPRFVRVA</sequence>
<dbReference type="InterPro" id="IPR001466">
    <property type="entry name" value="Beta-lactam-related"/>
</dbReference>
<dbReference type="PANTHER" id="PTHR46825:SF15">
    <property type="entry name" value="BETA-LACTAMASE-RELATED DOMAIN-CONTAINING PROTEIN"/>
    <property type="match status" value="1"/>
</dbReference>
<dbReference type="Gene3D" id="3.40.710.10">
    <property type="entry name" value="DD-peptidase/beta-lactamase superfamily"/>
    <property type="match status" value="1"/>
</dbReference>
<evidence type="ECO:0000313" key="4">
    <source>
        <dbReference type="Proteomes" id="UP000830835"/>
    </source>
</evidence>
<dbReference type="Pfam" id="PF00144">
    <property type="entry name" value="Beta-lactamase"/>
    <property type="match status" value="1"/>
</dbReference>
<dbReference type="GO" id="GO:0016787">
    <property type="term" value="F:hydrolase activity"/>
    <property type="evidence" value="ECO:0007669"/>
    <property type="project" value="UniProtKB-KW"/>
</dbReference>
<comment type="caution">
    <text evidence="3">The sequence shown here is derived from an EMBL/GenBank/DDBJ whole genome shotgun (WGS) entry which is preliminary data.</text>
</comment>
<keyword evidence="3" id="KW-0378">Hydrolase</keyword>
<reference evidence="3" key="1">
    <citation type="submission" date="2021-02" db="EMBL/GenBank/DDBJ databases">
        <title>The CRISPR/cas machinery reduction and long-range gene transfer in the hot spring cyanobacterium Synechococcus.</title>
        <authorList>
            <person name="Dvorak P."/>
            <person name="Jahodarova E."/>
            <person name="Hasler P."/>
            <person name="Poulickova A."/>
        </authorList>
    </citation>
    <scope>NUCLEOTIDE SEQUENCE</scope>
    <source>
        <strain evidence="3">Rupite</strain>
    </source>
</reference>
<dbReference type="Gene3D" id="2.40.128.600">
    <property type="match status" value="1"/>
</dbReference>
<evidence type="ECO:0000259" key="2">
    <source>
        <dbReference type="Pfam" id="PF11954"/>
    </source>
</evidence>
<dbReference type="RefSeq" id="WP_244352383.1">
    <property type="nucleotide sequence ID" value="NZ_JAFIRA010000048.1"/>
</dbReference>
<dbReference type="InterPro" id="IPR012338">
    <property type="entry name" value="Beta-lactam/transpept-like"/>
</dbReference>
<accession>A0ABT0CEC9</accession>
<dbReference type="InterPro" id="IPR050491">
    <property type="entry name" value="AmpC-like"/>
</dbReference>
<feature type="domain" description="Beta-lactamase-related" evidence="1">
    <location>
        <begin position="19"/>
        <end position="340"/>
    </location>
</feature>
<dbReference type="Proteomes" id="UP000830835">
    <property type="component" value="Unassembled WGS sequence"/>
</dbReference>